<dbReference type="GO" id="GO:0003729">
    <property type="term" value="F:mRNA binding"/>
    <property type="evidence" value="ECO:0007669"/>
    <property type="project" value="TreeGrafter"/>
</dbReference>
<evidence type="ECO:0000256" key="1">
    <source>
        <dbReference type="ARBA" id="ARBA00006227"/>
    </source>
</evidence>
<dbReference type="PIRSF" id="PIRSF002181">
    <property type="entry name" value="Ribosomal_L13"/>
    <property type="match status" value="1"/>
</dbReference>
<evidence type="ECO:0000313" key="8">
    <source>
        <dbReference type="Proteomes" id="UP000050515"/>
    </source>
</evidence>
<gene>
    <name evidence="4" type="primary">rpl13</name>
    <name evidence="6" type="ORF">AOG54_05845</name>
    <name evidence="5" type="ORF">SE19_08440</name>
</gene>
<proteinExistence type="inferred from homology"/>
<comment type="similarity">
    <text evidence="1 4">Belongs to the universal ribosomal protein uL13 family.</text>
</comment>
<keyword evidence="7" id="KW-1185">Reference proteome</keyword>
<dbReference type="AlphaFoldDB" id="A0A0Q0RPH3"/>
<dbReference type="GO" id="GO:0017148">
    <property type="term" value="P:negative regulation of translation"/>
    <property type="evidence" value="ECO:0007669"/>
    <property type="project" value="TreeGrafter"/>
</dbReference>
<dbReference type="PANTHER" id="PTHR11545">
    <property type="entry name" value="RIBOSOMAL PROTEIN L13"/>
    <property type="match status" value="1"/>
</dbReference>
<dbReference type="InterPro" id="IPR005755">
    <property type="entry name" value="Ribosomal_uL13_euk/arc"/>
</dbReference>
<evidence type="ECO:0000256" key="4">
    <source>
        <dbReference type="HAMAP-Rule" id="MF_01366"/>
    </source>
</evidence>
<keyword evidence="2 4" id="KW-0689">Ribosomal protein</keyword>
<dbReference type="GO" id="GO:0006412">
    <property type="term" value="P:translation"/>
    <property type="evidence" value="ECO:0007669"/>
    <property type="project" value="UniProtKB-UniRule"/>
</dbReference>
<dbReference type="GO" id="GO:0003735">
    <property type="term" value="F:structural constituent of ribosome"/>
    <property type="evidence" value="ECO:0007669"/>
    <property type="project" value="UniProtKB-UniRule"/>
</dbReference>
<protein>
    <recommendedName>
        <fullName evidence="4">Large ribosomal subunit protein uL13</fullName>
    </recommendedName>
</protein>
<dbReference type="NCBIfam" id="NF005004">
    <property type="entry name" value="PRK06394.1"/>
    <property type="match status" value="1"/>
</dbReference>
<reference evidence="6 7" key="2">
    <citation type="submission" date="2015-09" db="EMBL/GenBank/DDBJ databases">
        <title>Heavy metals and arsenic resistance mechanisms in polyextremophilic archaea of the family Ferroplasmaceae.</title>
        <authorList>
            <person name="Bulaev A.G."/>
            <person name="Kanygina A.V."/>
        </authorList>
    </citation>
    <scope>NUCLEOTIDE SEQUENCE [LARGE SCALE GENOMIC DNA]</scope>
    <source>
        <strain evidence="6 7">VT</strain>
    </source>
</reference>
<dbReference type="InterPro" id="IPR005822">
    <property type="entry name" value="Ribosomal_uL13"/>
</dbReference>
<reference evidence="5 8" key="1">
    <citation type="submission" date="2015-09" db="EMBL/GenBank/DDBJ databases">
        <title>Draft genome sequence of Acidiplasma aeolicum DSM 18409.</title>
        <authorList>
            <person name="Hemp J."/>
        </authorList>
    </citation>
    <scope>NUCLEOTIDE SEQUENCE [LARGE SCALE GENOMIC DNA]</scope>
    <source>
        <strain evidence="5 8">V</strain>
    </source>
</reference>
<organism evidence="6 7">
    <name type="scientific">Acidiplasma aeolicum</name>
    <dbReference type="NCBI Taxonomy" id="507754"/>
    <lineage>
        <taxon>Archaea</taxon>
        <taxon>Methanobacteriati</taxon>
        <taxon>Thermoplasmatota</taxon>
        <taxon>Thermoplasmata</taxon>
        <taxon>Thermoplasmatales</taxon>
        <taxon>Ferroplasmaceae</taxon>
        <taxon>Acidiplasma</taxon>
    </lineage>
</organism>
<keyword evidence="3 4" id="KW-0687">Ribonucleoprotein</keyword>
<dbReference type="NCBIfam" id="TIGR01077">
    <property type="entry name" value="L13_A_E"/>
    <property type="match status" value="1"/>
</dbReference>
<evidence type="ECO:0000256" key="2">
    <source>
        <dbReference type="ARBA" id="ARBA00022980"/>
    </source>
</evidence>
<name>A0A0Q0RPH3_9ARCH</name>
<comment type="function">
    <text evidence="4">This protein is one of the early assembly proteins of the 50S ribosomal subunit, although it is not seen to bind rRNA by itself. It is important during the early stages of 50S assembly.</text>
</comment>
<accession>A0A0Q0RPH3</accession>
<evidence type="ECO:0000313" key="6">
    <source>
        <dbReference type="EMBL" id="KQB34058.1"/>
    </source>
</evidence>
<dbReference type="InterPro" id="IPR005823">
    <property type="entry name" value="Ribosomal_uL13_bac-type"/>
</dbReference>
<dbReference type="Proteomes" id="UP000050320">
    <property type="component" value="Unassembled WGS sequence"/>
</dbReference>
<dbReference type="InterPro" id="IPR036899">
    <property type="entry name" value="Ribosomal_uL13_sf"/>
</dbReference>
<dbReference type="Gene3D" id="3.90.1180.10">
    <property type="entry name" value="Ribosomal protein L13"/>
    <property type="match status" value="1"/>
</dbReference>
<dbReference type="SUPFAM" id="SSF52161">
    <property type="entry name" value="Ribosomal protein L13"/>
    <property type="match status" value="1"/>
</dbReference>
<dbReference type="OrthoDB" id="7668at2157"/>
<comment type="caution">
    <text evidence="6">The sequence shown here is derived from an EMBL/GenBank/DDBJ whole genome shotgun (WGS) entry which is preliminary data.</text>
</comment>
<dbReference type="GO" id="GO:0022625">
    <property type="term" value="C:cytosolic large ribosomal subunit"/>
    <property type="evidence" value="ECO:0007669"/>
    <property type="project" value="UniProtKB-UniRule"/>
</dbReference>
<evidence type="ECO:0000256" key="3">
    <source>
        <dbReference type="ARBA" id="ARBA00023274"/>
    </source>
</evidence>
<dbReference type="Pfam" id="PF00572">
    <property type="entry name" value="Ribosomal_L13"/>
    <property type="match status" value="1"/>
</dbReference>
<comment type="subunit">
    <text evidence="4">Part of the 50S ribosomal subunit.</text>
</comment>
<dbReference type="EMBL" id="LKBG01000259">
    <property type="protein sequence ID" value="KQB34058.1"/>
    <property type="molecule type" value="Genomic_DNA"/>
</dbReference>
<dbReference type="PANTHER" id="PTHR11545:SF3">
    <property type="entry name" value="LARGE RIBOSOMAL SUBUNIT PROTEIN UL13"/>
    <property type="match status" value="1"/>
</dbReference>
<sequence>MIYINAENHIYGRLSAYVAKQLLQGEEVTIVNASKVVITGKRSYILDKFNHRRDIGSVRKGPYYPKTPDAILRRAIRGMLPVKTSHGLEAFKRCTVYSNIPKSLQNNDFIKVDRAININATGFITLGEISKILGEVNEQ</sequence>
<dbReference type="RefSeq" id="WP_048100780.1">
    <property type="nucleotide sequence ID" value="NZ_JBBYJF010000015.1"/>
</dbReference>
<evidence type="ECO:0000313" key="7">
    <source>
        <dbReference type="Proteomes" id="UP000050320"/>
    </source>
</evidence>
<evidence type="ECO:0000313" key="5">
    <source>
        <dbReference type="EMBL" id="KPV44972.1"/>
    </source>
</evidence>
<dbReference type="GeneID" id="84221804"/>
<dbReference type="HAMAP" id="MF_01366">
    <property type="entry name" value="Ribosomal_uL13"/>
    <property type="match status" value="1"/>
</dbReference>
<dbReference type="Proteomes" id="UP000050515">
    <property type="component" value="Unassembled WGS sequence"/>
</dbReference>
<dbReference type="PATRIC" id="fig|507754.4.peg.1405"/>
<dbReference type="EMBL" id="LJCQ01000400">
    <property type="protein sequence ID" value="KPV44972.1"/>
    <property type="molecule type" value="Genomic_DNA"/>
</dbReference>